<name>A0A0L0D2F8_THETB</name>
<feature type="repeat" description="WD" evidence="1">
    <location>
        <begin position="865"/>
        <end position="887"/>
    </location>
</feature>
<dbReference type="SUPFAM" id="SSF50978">
    <property type="entry name" value="WD40 repeat-like"/>
    <property type="match status" value="1"/>
</dbReference>
<feature type="repeat" description="WD" evidence="1">
    <location>
        <begin position="799"/>
        <end position="841"/>
    </location>
</feature>
<protein>
    <recommendedName>
        <fullName evidence="3">CTLH domain-containing protein</fullName>
    </recommendedName>
</protein>
<dbReference type="InterPro" id="IPR001680">
    <property type="entry name" value="WD40_rpt"/>
</dbReference>
<keyword evidence="1" id="KW-0853">WD repeat</keyword>
<evidence type="ECO:0000259" key="3">
    <source>
        <dbReference type="PROSITE" id="PS50897"/>
    </source>
</evidence>
<dbReference type="OrthoDB" id="187712at2759"/>
<dbReference type="RefSeq" id="XP_013752592.1">
    <property type="nucleotide sequence ID" value="XM_013897138.1"/>
</dbReference>
<feature type="compositionally biased region" description="Basic and acidic residues" evidence="2">
    <location>
        <begin position="478"/>
        <end position="507"/>
    </location>
</feature>
<dbReference type="Pfam" id="PF00400">
    <property type="entry name" value="WD40"/>
    <property type="match status" value="3"/>
</dbReference>
<feature type="region of interest" description="Disordered" evidence="2">
    <location>
        <begin position="304"/>
        <end position="546"/>
    </location>
</feature>
<sequence>SGLVSEEALAATRGARDLLYLRDLVLDGEFDTALAYLAPLEASLKDGYVAACREIMTQRLLELLFVQDAPDAAAVGAVLDALRAVSSKDEYNELCFLLTLDDLSAAPQYADWSPARGRARCFDALLDVLVLVGPDGSRLSLFSPSKSVAVRAEPPPRQRMETLLSHALQHQIARLSAASDSGLVRPRLPAYVSLLAPPQLPEAADPLASRPVLEPTISLEPPKLASARRKELTSAVAASTVCFPSGALRSMARANPRTAPGPAADNTPAQAGPPTASPAAPSGDTFAARRRLAKSMAAPTMTSLAHEVAPASPNSPNMRSASGATTPPDSAPPVPSPAPAPRPTPAPSTPTPAQVATHSDDDEGDETASDDALLSSQLMFVPLSPAKVRTDRKRSRQPAKREAARVTPSSPSSIDASSDTGRDPLHLTQAQRRRMKQLQQSLNAKDQARKERAAAAKAQRRTHSASTVRKTGAPESSAETRARPRTGSDARRQHARENERSDCDSPARARVSRSAHGRALLGKGPMAAVGTASPVSAADHPRSRREQIKEAKAEAWLAHTMDAIHSIQLANRKSIEVKQVDGGSKDHSPVRASRPPRSAVVPSPQHASSPTAHKFNAARDSLGRAPSPVRARRPHTASSARSSVDASRDAASEGPSMAASRSRESSPLPSGLASLELTGGGRSPEPVTRPIFDRVRPAYLYRDVQAIRCISFDEVSGDGLVVGTNSKKLLIGRTPRDLVAGEMPGRLDFDTTLDKYHMGSVYCVAWHGAATSQTALIASGSNSKVIKVYAPSSRATVVLRGHSGTVRDLAFAPGSTVLYSGGAGRAKVKIWDVGTGVASATLAGHTGHVYAVRGGVGSTEPEHGVVSAGLDGTVRMWDARASVPLVSTLHLSDEVYGLDVGRVGSLVGVGLASGVLELHDMRRMVAGAPLVSAPLHTDAIKSVALKGGYVLTGSYDGCVVVADTTSLRTQGCYKAHDGKVIQVAWHPRIDGVFASSSADKTARVWAPSS</sequence>
<dbReference type="GeneID" id="25569484"/>
<dbReference type="AlphaFoldDB" id="A0A0L0D2F8"/>
<keyword evidence="5" id="KW-1185">Reference proteome</keyword>
<evidence type="ECO:0000256" key="2">
    <source>
        <dbReference type="SAM" id="MobiDB-lite"/>
    </source>
</evidence>
<dbReference type="Gene3D" id="2.130.10.10">
    <property type="entry name" value="YVTN repeat-like/Quinoprotein amine dehydrogenase"/>
    <property type="match status" value="2"/>
</dbReference>
<feature type="compositionally biased region" description="Basic and acidic residues" evidence="2">
    <location>
        <begin position="578"/>
        <end position="589"/>
    </location>
</feature>
<proteinExistence type="predicted"/>
<dbReference type="PROSITE" id="PS50897">
    <property type="entry name" value="CTLH"/>
    <property type="match status" value="1"/>
</dbReference>
<feature type="repeat" description="WD" evidence="1">
    <location>
        <begin position="973"/>
        <end position="1009"/>
    </location>
</feature>
<feature type="region of interest" description="Disordered" evidence="2">
    <location>
        <begin position="578"/>
        <end position="689"/>
    </location>
</feature>
<dbReference type="EMBL" id="GL349540">
    <property type="protein sequence ID" value="KNC46482.1"/>
    <property type="molecule type" value="Genomic_DNA"/>
</dbReference>
<dbReference type="InterPro" id="IPR040067">
    <property type="entry name" value="WDR47"/>
</dbReference>
<feature type="region of interest" description="Disordered" evidence="2">
    <location>
        <begin position="252"/>
        <end position="284"/>
    </location>
</feature>
<dbReference type="OMA" id="MIYDITA"/>
<evidence type="ECO:0000313" key="5">
    <source>
        <dbReference type="Proteomes" id="UP000054408"/>
    </source>
</evidence>
<dbReference type="InterPro" id="IPR015943">
    <property type="entry name" value="WD40/YVTN_repeat-like_dom_sf"/>
</dbReference>
<feature type="compositionally biased region" description="Acidic residues" evidence="2">
    <location>
        <begin position="360"/>
        <end position="369"/>
    </location>
</feature>
<reference evidence="4 5" key="1">
    <citation type="submission" date="2010-05" db="EMBL/GenBank/DDBJ databases">
        <title>The Genome Sequence of Thecamonas trahens ATCC 50062.</title>
        <authorList>
            <consortium name="The Broad Institute Genome Sequencing Platform"/>
            <person name="Russ C."/>
            <person name="Cuomo C."/>
            <person name="Shea T."/>
            <person name="Young S.K."/>
            <person name="Zeng Q."/>
            <person name="Koehrsen M."/>
            <person name="Haas B."/>
            <person name="Borodovsky M."/>
            <person name="Guigo R."/>
            <person name="Alvarado L."/>
            <person name="Berlin A."/>
            <person name="Bochicchio J."/>
            <person name="Borenstein D."/>
            <person name="Chapman S."/>
            <person name="Chen Z."/>
            <person name="Freedman E."/>
            <person name="Gellesch M."/>
            <person name="Goldberg J."/>
            <person name="Griggs A."/>
            <person name="Gujja S."/>
            <person name="Heilman E."/>
            <person name="Heiman D."/>
            <person name="Hepburn T."/>
            <person name="Howarth C."/>
            <person name="Jen D."/>
            <person name="Larson L."/>
            <person name="Mehta T."/>
            <person name="Park D."/>
            <person name="Pearson M."/>
            <person name="Roberts A."/>
            <person name="Saif S."/>
            <person name="Shenoy N."/>
            <person name="Sisk P."/>
            <person name="Stolte C."/>
            <person name="Sykes S."/>
            <person name="Thomson T."/>
            <person name="Walk T."/>
            <person name="White J."/>
            <person name="Yandava C."/>
            <person name="Burger G."/>
            <person name="Gray M.W."/>
            <person name="Holland P.W.H."/>
            <person name="King N."/>
            <person name="Lang F.B.F."/>
            <person name="Roger A.J."/>
            <person name="Ruiz-Trillo I."/>
            <person name="Lander E."/>
            <person name="Nusbaum C."/>
        </authorList>
    </citation>
    <scope>NUCLEOTIDE SEQUENCE [LARGE SCALE GENOMIC DNA]</scope>
    <source>
        <strain evidence="4 5">ATCC 50062</strain>
    </source>
</reference>
<gene>
    <name evidence="4" type="ORF">AMSG_11560</name>
</gene>
<dbReference type="SMART" id="SM00320">
    <property type="entry name" value="WD40"/>
    <property type="match status" value="6"/>
</dbReference>
<accession>A0A0L0D2F8</accession>
<dbReference type="PROSITE" id="PS50082">
    <property type="entry name" value="WD_REPEATS_2"/>
    <property type="match status" value="3"/>
</dbReference>
<feature type="compositionally biased region" description="Low complexity" evidence="2">
    <location>
        <begin position="408"/>
        <end position="419"/>
    </location>
</feature>
<dbReference type="InterPro" id="IPR036322">
    <property type="entry name" value="WD40_repeat_dom_sf"/>
</dbReference>
<feature type="compositionally biased region" description="Low complexity" evidence="2">
    <location>
        <begin position="267"/>
        <end position="283"/>
    </location>
</feature>
<evidence type="ECO:0000256" key="1">
    <source>
        <dbReference type="PROSITE-ProRule" id="PRU00221"/>
    </source>
</evidence>
<feature type="compositionally biased region" description="Low complexity" evidence="2">
    <location>
        <begin position="590"/>
        <end position="604"/>
    </location>
</feature>
<feature type="domain" description="CTLH" evidence="3">
    <location>
        <begin position="17"/>
        <end position="71"/>
    </location>
</feature>
<dbReference type="eggNOG" id="KOG0641">
    <property type="taxonomic scope" value="Eukaryota"/>
</dbReference>
<dbReference type="Proteomes" id="UP000054408">
    <property type="component" value="Unassembled WGS sequence"/>
</dbReference>
<evidence type="ECO:0000313" key="4">
    <source>
        <dbReference type="EMBL" id="KNC46482.1"/>
    </source>
</evidence>
<feature type="compositionally biased region" description="Polar residues" evidence="2">
    <location>
        <begin position="312"/>
        <end position="323"/>
    </location>
</feature>
<dbReference type="InterPro" id="IPR006595">
    <property type="entry name" value="CTLH_C"/>
</dbReference>
<dbReference type="PANTHER" id="PTHR19863:SF5">
    <property type="entry name" value="WD REPEAT-CONTAINING PROTEIN 47"/>
    <property type="match status" value="1"/>
</dbReference>
<feature type="compositionally biased region" description="Pro residues" evidence="2">
    <location>
        <begin position="329"/>
        <end position="350"/>
    </location>
</feature>
<feature type="non-terminal residue" evidence="4">
    <location>
        <position position="1"/>
    </location>
</feature>
<dbReference type="PANTHER" id="PTHR19863">
    <property type="entry name" value="NEMITIN (NEURONAL ENRICHED MAP INTERACTING PROTEIN) HOMOLOG"/>
    <property type="match status" value="1"/>
</dbReference>
<dbReference type="PROSITE" id="PS50294">
    <property type="entry name" value="WD_REPEATS_REGION"/>
    <property type="match status" value="1"/>
</dbReference>
<organism evidence="4 5">
    <name type="scientific">Thecamonas trahens ATCC 50062</name>
    <dbReference type="NCBI Taxonomy" id="461836"/>
    <lineage>
        <taxon>Eukaryota</taxon>
        <taxon>Apusozoa</taxon>
        <taxon>Apusomonadida</taxon>
        <taxon>Apusomonadidae</taxon>
        <taxon>Thecamonas</taxon>
    </lineage>
</organism>